<gene>
    <name evidence="1" type="ORF">A6A40_27325</name>
</gene>
<accession>A0A2R4VW62</accession>
<name>A0A2R4VW62_9PROT</name>
<protein>
    <submittedName>
        <fullName evidence="1">Uncharacterized protein</fullName>
    </submittedName>
</protein>
<organism evidence="1 2">
    <name type="scientific">Azospirillum humicireducens</name>
    <dbReference type="NCBI Taxonomy" id="1226968"/>
    <lineage>
        <taxon>Bacteria</taxon>
        <taxon>Pseudomonadati</taxon>
        <taxon>Pseudomonadota</taxon>
        <taxon>Alphaproteobacteria</taxon>
        <taxon>Rhodospirillales</taxon>
        <taxon>Azospirillaceae</taxon>
        <taxon>Azospirillum</taxon>
    </lineage>
</organism>
<dbReference type="AlphaFoldDB" id="A0A2R4VW62"/>
<dbReference type="OrthoDB" id="7302742at2"/>
<keyword evidence="2" id="KW-1185">Reference proteome</keyword>
<dbReference type="KEGG" id="ahu:A6A40_27325"/>
<evidence type="ECO:0000313" key="2">
    <source>
        <dbReference type="Proteomes" id="UP000077405"/>
    </source>
</evidence>
<keyword evidence="1" id="KW-0614">Plasmid</keyword>
<dbReference type="EMBL" id="CP028906">
    <property type="protein sequence ID" value="AWB08679.1"/>
    <property type="molecule type" value="Genomic_DNA"/>
</dbReference>
<reference evidence="1 2" key="1">
    <citation type="submission" date="2018-04" db="EMBL/GenBank/DDBJ databases">
        <title>Complete genome sequence of the nitrogen-fixing bacterium Azospirillum humicireducens type strain SgZ-5.</title>
        <authorList>
            <person name="Yu Z."/>
        </authorList>
    </citation>
    <scope>NUCLEOTIDE SEQUENCE [LARGE SCALE GENOMIC DNA]</scope>
    <source>
        <strain evidence="1 2">SgZ-5</strain>
        <plasmid evidence="1 2">pYZ5</plasmid>
    </source>
</reference>
<sequence>MLHRRLALDSSDHLRLFLALPSPPLPQAPMSEVVPFAAAREALLARLTEQLPPSSEWAGRLMLMPDGRRVEPMPAADAVGSLRAFRAGLGEAIGAAACSVGGVWVSREDCLDWDGLLAPLAVAAAYVVGRNQSAGGFAAELFRCKDALAGWGVRGLRGDPAVARAAGYAVVAVSRRPDDQEIVLDRVMDTFAFVMRSQGEPTVTGADMDRRLVKRAVPARR</sequence>
<proteinExistence type="predicted"/>
<dbReference type="Proteomes" id="UP000077405">
    <property type="component" value="Plasmid pYZ5"/>
</dbReference>
<geneLocation type="plasmid" evidence="1 2">
    <name>pYZ5</name>
</geneLocation>
<evidence type="ECO:0000313" key="1">
    <source>
        <dbReference type="EMBL" id="AWB08679.1"/>
    </source>
</evidence>